<sequence>MLPRIGSIPSEPLVQPDNASEAIKIVRRIPIPVSLQMFCRVTAQRFRVARLWCKKKMVLCFMRESISSTGMQKRQAEPPVRGPAQAQARRKPACDPETFVPVAKPEIGAHIIYIVGHGWAAGE</sequence>
<evidence type="ECO:0000313" key="2">
    <source>
        <dbReference type="EMBL" id="MBB4228367.1"/>
    </source>
</evidence>
<dbReference type="EMBL" id="JACIFX010000002">
    <property type="protein sequence ID" value="MBB4228367.1"/>
    <property type="molecule type" value="Genomic_DNA"/>
</dbReference>
<protein>
    <submittedName>
        <fullName evidence="2">Uncharacterized protein</fullName>
    </submittedName>
</protein>
<keyword evidence="3" id="KW-1185">Reference proteome</keyword>
<proteinExistence type="predicted"/>
<evidence type="ECO:0000256" key="1">
    <source>
        <dbReference type="SAM" id="MobiDB-lite"/>
    </source>
</evidence>
<gene>
    <name evidence="2" type="ORF">GGD56_002193</name>
</gene>
<comment type="caution">
    <text evidence="2">The sequence shown here is derived from an EMBL/GenBank/DDBJ whole genome shotgun (WGS) entry which is preliminary data.</text>
</comment>
<reference evidence="2 3" key="1">
    <citation type="submission" date="2020-08" db="EMBL/GenBank/DDBJ databases">
        <title>Genomic Encyclopedia of Type Strains, Phase IV (KMG-V): Genome sequencing to study the core and pangenomes of soil and plant-associated prokaryotes.</title>
        <authorList>
            <person name="Whitman W."/>
        </authorList>
    </citation>
    <scope>NUCLEOTIDE SEQUENCE [LARGE SCALE GENOMIC DNA]</scope>
    <source>
        <strain evidence="2 3">SEMIA 4087</strain>
    </source>
</reference>
<organism evidence="2 3">
    <name type="scientific">Rhizobium mongolense</name>
    <dbReference type="NCBI Taxonomy" id="57676"/>
    <lineage>
        <taxon>Bacteria</taxon>
        <taxon>Pseudomonadati</taxon>
        <taxon>Pseudomonadota</taxon>
        <taxon>Alphaproteobacteria</taxon>
        <taxon>Hyphomicrobiales</taxon>
        <taxon>Rhizobiaceae</taxon>
        <taxon>Rhizobium/Agrobacterium group</taxon>
        <taxon>Rhizobium</taxon>
    </lineage>
</organism>
<evidence type="ECO:0000313" key="3">
    <source>
        <dbReference type="Proteomes" id="UP000551353"/>
    </source>
</evidence>
<feature type="region of interest" description="Disordered" evidence="1">
    <location>
        <begin position="71"/>
        <end position="93"/>
    </location>
</feature>
<name>A0ABR6IKG8_9HYPH</name>
<dbReference type="RefSeq" id="WP_156890781.1">
    <property type="nucleotide sequence ID" value="NZ_JACIFX010000002.1"/>
</dbReference>
<dbReference type="Proteomes" id="UP000551353">
    <property type="component" value="Unassembled WGS sequence"/>
</dbReference>
<accession>A0ABR6IKG8</accession>